<evidence type="ECO:0000259" key="18">
    <source>
        <dbReference type="PROSITE" id="PS50110"/>
    </source>
</evidence>
<dbReference type="SMART" id="SM00387">
    <property type="entry name" value="HATPase_c"/>
    <property type="match status" value="1"/>
</dbReference>
<reference evidence="22 23" key="1">
    <citation type="submission" date="2021-02" db="EMBL/GenBank/DDBJ databases">
        <title>A novel species of genus Amphritea isolated from a fishpond in China.</title>
        <authorList>
            <person name="Lu H."/>
        </authorList>
    </citation>
    <scope>NUCLEOTIDE SEQUENCE [LARGE SCALE GENOMIC DNA]</scope>
    <source>
        <strain evidence="22 23">RP18W</strain>
    </source>
</reference>
<dbReference type="InterPro" id="IPR048760">
    <property type="entry name" value="VP0354-like_sensor_dom"/>
</dbReference>
<evidence type="ECO:0000256" key="1">
    <source>
        <dbReference type="ARBA" id="ARBA00000085"/>
    </source>
</evidence>
<dbReference type="InterPro" id="IPR001789">
    <property type="entry name" value="Sig_transdc_resp-reg_receiver"/>
</dbReference>
<feature type="modified residue" description="Phosphohistidine" evidence="14">
    <location>
        <position position="1099"/>
    </location>
</feature>
<dbReference type="Pfam" id="PF02518">
    <property type="entry name" value="HATPase_c"/>
    <property type="match status" value="1"/>
</dbReference>
<dbReference type="EMBL" id="JAFFZP010000005">
    <property type="protein sequence ID" value="MBN0986768.1"/>
    <property type="molecule type" value="Genomic_DNA"/>
</dbReference>
<dbReference type="SMART" id="SM00091">
    <property type="entry name" value="PAS"/>
    <property type="match status" value="1"/>
</dbReference>
<dbReference type="InterPro" id="IPR013767">
    <property type="entry name" value="PAS_fold"/>
</dbReference>
<protein>
    <recommendedName>
        <fullName evidence="3">histidine kinase</fullName>
        <ecNumber evidence="3">2.7.13.3</ecNumber>
    </recommendedName>
</protein>
<dbReference type="PROSITE" id="PS50894">
    <property type="entry name" value="HPT"/>
    <property type="match status" value="1"/>
</dbReference>
<name>A0ABS2W4Y5_9GAMM</name>
<evidence type="ECO:0000256" key="4">
    <source>
        <dbReference type="ARBA" id="ARBA00022475"/>
    </source>
</evidence>
<dbReference type="Gene3D" id="3.30.565.10">
    <property type="entry name" value="Histidine kinase-like ATPase, C-terminal domain"/>
    <property type="match status" value="1"/>
</dbReference>
<dbReference type="InterPro" id="IPR036890">
    <property type="entry name" value="HATPase_C_sf"/>
</dbReference>
<dbReference type="EC" id="2.7.13.3" evidence="3"/>
<organism evidence="22 23">
    <name type="scientific">Amphritea pacifica</name>
    <dbReference type="NCBI Taxonomy" id="2811233"/>
    <lineage>
        <taxon>Bacteria</taxon>
        <taxon>Pseudomonadati</taxon>
        <taxon>Pseudomonadota</taxon>
        <taxon>Gammaproteobacteria</taxon>
        <taxon>Oceanospirillales</taxon>
        <taxon>Oceanospirillaceae</taxon>
        <taxon>Amphritea</taxon>
    </lineage>
</organism>
<evidence type="ECO:0000256" key="2">
    <source>
        <dbReference type="ARBA" id="ARBA00004651"/>
    </source>
</evidence>
<dbReference type="Pfam" id="PF00512">
    <property type="entry name" value="HisKA"/>
    <property type="match status" value="1"/>
</dbReference>
<dbReference type="PANTHER" id="PTHR45339:SF1">
    <property type="entry name" value="HYBRID SIGNAL TRANSDUCTION HISTIDINE KINASE J"/>
    <property type="match status" value="1"/>
</dbReference>
<dbReference type="InterPro" id="IPR003594">
    <property type="entry name" value="HATPase_dom"/>
</dbReference>
<feature type="domain" description="Histidine kinase" evidence="17">
    <location>
        <begin position="522"/>
        <end position="743"/>
    </location>
</feature>
<evidence type="ECO:0000256" key="13">
    <source>
        <dbReference type="ARBA" id="ARBA00023136"/>
    </source>
</evidence>
<evidence type="ECO:0000256" key="8">
    <source>
        <dbReference type="ARBA" id="ARBA00022741"/>
    </source>
</evidence>
<feature type="transmembrane region" description="Helical" evidence="16">
    <location>
        <begin position="12"/>
        <end position="32"/>
    </location>
</feature>
<dbReference type="PROSITE" id="PS50109">
    <property type="entry name" value="HIS_KIN"/>
    <property type="match status" value="1"/>
</dbReference>
<dbReference type="SUPFAM" id="SSF52172">
    <property type="entry name" value="CheY-like"/>
    <property type="match status" value="1"/>
</dbReference>
<comment type="subcellular location">
    <subcellularLocation>
        <location evidence="2">Cell membrane</location>
        <topology evidence="2">Multi-pass membrane protein</topology>
    </subcellularLocation>
</comment>
<dbReference type="InterPro" id="IPR004358">
    <property type="entry name" value="Sig_transdc_His_kin-like_C"/>
</dbReference>
<dbReference type="CDD" id="cd00130">
    <property type="entry name" value="PAS"/>
    <property type="match status" value="1"/>
</dbReference>
<evidence type="ECO:0000259" key="19">
    <source>
        <dbReference type="PROSITE" id="PS50112"/>
    </source>
</evidence>
<dbReference type="Gene3D" id="1.20.120.160">
    <property type="entry name" value="HPT domain"/>
    <property type="match status" value="1"/>
</dbReference>
<feature type="domain" description="PAC" evidence="20">
    <location>
        <begin position="432"/>
        <end position="486"/>
    </location>
</feature>
<dbReference type="InterPro" id="IPR008207">
    <property type="entry name" value="Sig_transdc_His_kin_Hpt_dom"/>
</dbReference>
<feature type="domain" description="Response regulatory" evidence="18">
    <location>
        <begin position="897"/>
        <end position="1019"/>
    </location>
</feature>
<dbReference type="Pfam" id="PF00989">
    <property type="entry name" value="PAS"/>
    <property type="match status" value="1"/>
</dbReference>
<dbReference type="PROSITE" id="PS50113">
    <property type="entry name" value="PAC"/>
    <property type="match status" value="1"/>
</dbReference>
<feature type="domain" description="PAS" evidence="19">
    <location>
        <begin position="358"/>
        <end position="402"/>
    </location>
</feature>
<dbReference type="InterPro" id="IPR005467">
    <property type="entry name" value="His_kinase_dom"/>
</dbReference>
<dbReference type="InterPro" id="IPR036641">
    <property type="entry name" value="HPT_dom_sf"/>
</dbReference>
<dbReference type="InterPro" id="IPR000014">
    <property type="entry name" value="PAS"/>
</dbReference>
<keyword evidence="8" id="KW-0547">Nucleotide-binding</keyword>
<dbReference type="CDD" id="cd17546">
    <property type="entry name" value="REC_hyHK_CKI1_RcsC-like"/>
    <property type="match status" value="1"/>
</dbReference>
<keyword evidence="13 16" id="KW-0472">Membrane</keyword>
<dbReference type="SUPFAM" id="SSF47226">
    <property type="entry name" value="Histidine-containing phosphotransfer domain, HPT domain"/>
    <property type="match status" value="1"/>
</dbReference>
<proteinExistence type="predicted"/>
<keyword evidence="9" id="KW-0418">Kinase</keyword>
<evidence type="ECO:0000256" key="12">
    <source>
        <dbReference type="ARBA" id="ARBA00023012"/>
    </source>
</evidence>
<evidence type="ECO:0000259" key="21">
    <source>
        <dbReference type="PROSITE" id="PS50894"/>
    </source>
</evidence>
<dbReference type="PANTHER" id="PTHR45339">
    <property type="entry name" value="HYBRID SIGNAL TRANSDUCTION HISTIDINE KINASE J"/>
    <property type="match status" value="1"/>
</dbReference>
<dbReference type="InterPro" id="IPR000700">
    <property type="entry name" value="PAS-assoc_C"/>
</dbReference>
<dbReference type="SMART" id="SM00448">
    <property type="entry name" value="REC"/>
    <property type="match status" value="1"/>
</dbReference>
<dbReference type="PRINTS" id="PR00344">
    <property type="entry name" value="BCTRLSENSOR"/>
</dbReference>
<evidence type="ECO:0000256" key="14">
    <source>
        <dbReference type="PROSITE-ProRule" id="PRU00110"/>
    </source>
</evidence>
<evidence type="ECO:0000259" key="17">
    <source>
        <dbReference type="PROSITE" id="PS50109"/>
    </source>
</evidence>
<dbReference type="Gene3D" id="3.30.450.20">
    <property type="entry name" value="PAS domain"/>
    <property type="match status" value="2"/>
</dbReference>
<feature type="modified residue" description="4-aspartylphosphate" evidence="15">
    <location>
        <position position="949"/>
    </location>
</feature>
<dbReference type="InterPro" id="IPR035965">
    <property type="entry name" value="PAS-like_dom_sf"/>
</dbReference>
<sequence>MQSAFKLRQFYLGVAVAVILFLTLSAVIYYQARTSIRDDLLQNQSQALKQIERYLNDQLDTQRKQIQFIAQLPAIEAIAQKLTHTNTSDSIEALSLNQWKSHLQQSFLAFVKTTPEIRQLRFIGIANNGRELIRVDRRQGQLSIITEQQLQSKGDSAYFKEITNSVDESVYLSDIEFNREFGKIELPEWPTYRLAVRIYDADHALFGFVIINYNAGPLLQRLNNMHHAGGVFLLNDRGDFLLHPDPDIAFAFERGNPVTWPDYSGQTEPVSGSQRWQQISTPDGDTLNYIASQINLGSSNEPRQFTVIKTLTENAIQAQILKHFLATFAGLLIIFTIALSVVFLYQKALSARRELLKTQSNFRAIVLGSSEAIITVDRNACVKDWNPAAERLLGYNAAALLSLNICHVIADTDASSQCLLSVQDVIDDGRIRTNEVQIKNREGQVRHVEMTLSAIKDNRDTQHTATAAVIIHDITALKQAQALQLKHNEALEQQVEARTRELQDAVREARAATELKSRFLANMSHEIRTPMNGIFGMLGLLRKGPLSRRQQQQLELAESSVKSLTLLINDILDFSKIEADKLELEFIDFDLHRLLHACVQSISSVAYSKDIEMIAHLVDVDTVWVNGDSNRIRQVLNNLLSNAVKFTMTGQICLKAATYMKDDKTLWLSCSVQDTGIGISSEKLSGIFTSFSQEEIGTSRQYGGSGLGLTICKQLCQLMGGSIRVVSEKGYGSTFSFTIPLNPATTEAAPAFKPDLGGQGVWIDATQPSTSANLTKIFHSWGARVTLSDADQFHNIYQSPTYDLLVVDSVNYIRLKPGIEHYLQQSNPSAQVMIIDNWHAPDLIDPAVLDPDTVLIDSPVTLVNLSAALEALKIDRKHAEGEPPVSDTPKLNFHNRNLLVVDDHRINREVLQGLLEDYHAHVLHAQNGQEAIDILRQQTDDTVLAIIMDCQMPVLDGYEATRKIRAGEAGPIYKNVPIIALTAAALQGEKEKCLQAGMNDYLSKPFEPEALKQLLCQWLPHVIEAPAPVNSAEPLTQSDDSQVHSPLWNKHKALQQLNQKQTLLQRIIEIYLKSAPQILKTLQNAAESGDTAALISAAHSLKGISANVGATRIVERARQLEGEAAKMSADEITAEVSHLTEDLQQFRCLPELLKFMQTTGFENNDQESTADE</sequence>
<evidence type="ECO:0000313" key="23">
    <source>
        <dbReference type="Proteomes" id="UP000760472"/>
    </source>
</evidence>
<dbReference type="SMART" id="SM00388">
    <property type="entry name" value="HisKA"/>
    <property type="match status" value="1"/>
</dbReference>
<feature type="domain" description="HPt" evidence="21">
    <location>
        <begin position="1060"/>
        <end position="1146"/>
    </location>
</feature>
<evidence type="ECO:0000256" key="11">
    <source>
        <dbReference type="ARBA" id="ARBA00022989"/>
    </source>
</evidence>
<comment type="catalytic activity">
    <reaction evidence="1">
        <text>ATP + protein L-histidine = ADP + protein N-phospho-L-histidine.</text>
        <dbReference type="EC" id="2.7.13.3"/>
    </reaction>
</comment>
<evidence type="ECO:0000256" key="5">
    <source>
        <dbReference type="ARBA" id="ARBA00022553"/>
    </source>
</evidence>
<gene>
    <name evidence="22" type="ORF">JW498_05295</name>
</gene>
<keyword evidence="12" id="KW-0902">Two-component regulatory system</keyword>
<dbReference type="PROSITE" id="PS50110">
    <property type="entry name" value="RESPONSE_REGULATORY"/>
    <property type="match status" value="1"/>
</dbReference>
<dbReference type="SUPFAM" id="SSF47384">
    <property type="entry name" value="Homodimeric domain of signal transducing histidine kinase"/>
    <property type="match status" value="1"/>
</dbReference>
<keyword evidence="10" id="KW-0067">ATP-binding</keyword>
<evidence type="ECO:0000256" key="7">
    <source>
        <dbReference type="ARBA" id="ARBA00022692"/>
    </source>
</evidence>
<dbReference type="Gene3D" id="3.40.50.2300">
    <property type="match status" value="1"/>
</dbReference>
<keyword evidence="4" id="KW-1003">Cell membrane</keyword>
<evidence type="ECO:0000256" key="15">
    <source>
        <dbReference type="PROSITE-ProRule" id="PRU00169"/>
    </source>
</evidence>
<dbReference type="Gene3D" id="1.10.287.130">
    <property type="match status" value="1"/>
</dbReference>
<dbReference type="NCBIfam" id="TIGR00229">
    <property type="entry name" value="sensory_box"/>
    <property type="match status" value="1"/>
</dbReference>
<evidence type="ECO:0000259" key="20">
    <source>
        <dbReference type="PROSITE" id="PS50113"/>
    </source>
</evidence>
<dbReference type="InterPro" id="IPR029151">
    <property type="entry name" value="Sensor-like_sf"/>
</dbReference>
<dbReference type="RefSeq" id="WP_205213084.1">
    <property type="nucleotide sequence ID" value="NZ_JAFFZP010000005.1"/>
</dbReference>
<keyword evidence="11 16" id="KW-1133">Transmembrane helix</keyword>
<dbReference type="SUPFAM" id="SSF55874">
    <property type="entry name" value="ATPase domain of HSP90 chaperone/DNA topoisomerase II/histidine kinase"/>
    <property type="match status" value="1"/>
</dbReference>
<dbReference type="InterPro" id="IPR036097">
    <property type="entry name" value="HisK_dim/P_sf"/>
</dbReference>
<accession>A0ABS2W4Y5</accession>
<evidence type="ECO:0000256" key="3">
    <source>
        <dbReference type="ARBA" id="ARBA00012438"/>
    </source>
</evidence>
<dbReference type="SUPFAM" id="SSF103190">
    <property type="entry name" value="Sensory domain-like"/>
    <property type="match status" value="1"/>
</dbReference>
<comment type="caution">
    <text evidence="22">The sequence shown here is derived from an EMBL/GenBank/DDBJ whole genome shotgun (WGS) entry which is preliminary data.</text>
</comment>
<evidence type="ECO:0000256" key="10">
    <source>
        <dbReference type="ARBA" id="ARBA00022840"/>
    </source>
</evidence>
<dbReference type="InterPro" id="IPR003661">
    <property type="entry name" value="HisK_dim/P_dom"/>
</dbReference>
<keyword evidence="6" id="KW-0808">Transferase</keyword>
<dbReference type="Pfam" id="PF21623">
    <property type="entry name" value="HK_sensor_dom_bact"/>
    <property type="match status" value="1"/>
</dbReference>
<dbReference type="CDD" id="cd00082">
    <property type="entry name" value="HisKA"/>
    <property type="match status" value="1"/>
</dbReference>
<evidence type="ECO:0000256" key="6">
    <source>
        <dbReference type="ARBA" id="ARBA00022679"/>
    </source>
</evidence>
<keyword evidence="5 15" id="KW-0597">Phosphoprotein</keyword>
<dbReference type="CDD" id="cd00088">
    <property type="entry name" value="HPT"/>
    <property type="match status" value="1"/>
</dbReference>
<dbReference type="InterPro" id="IPR011006">
    <property type="entry name" value="CheY-like_superfamily"/>
</dbReference>
<keyword evidence="23" id="KW-1185">Reference proteome</keyword>
<dbReference type="SUPFAM" id="SSF55785">
    <property type="entry name" value="PYP-like sensor domain (PAS domain)"/>
    <property type="match status" value="1"/>
</dbReference>
<evidence type="ECO:0000256" key="9">
    <source>
        <dbReference type="ARBA" id="ARBA00022777"/>
    </source>
</evidence>
<feature type="transmembrane region" description="Helical" evidence="16">
    <location>
        <begin position="324"/>
        <end position="345"/>
    </location>
</feature>
<dbReference type="Pfam" id="PF00072">
    <property type="entry name" value="Response_reg"/>
    <property type="match status" value="1"/>
</dbReference>
<keyword evidence="7 16" id="KW-0812">Transmembrane</keyword>
<dbReference type="PROSITE" id="PS50112">
    <property type="entry name" value="PAS"/>
    <property type="match status" value="1"/>
</dbReference>
<dbReference type="CDD" id="cd16922">
    <property type="entry name" value="HATPase_EvgS-ArcB-TorS-like"/>
    <property type="match status" value="1"/>
</dbReference>
<dbReference type="Proteomes" id="UP000760472">
    <property type="component" value="Unassembled WGS sequence"/>
</dbReference>
<evidence type="ECO:0000256" key="16">
    <source>
        <dbReference type="SAM" id="Phobius"/>
    </source>
</evidence>
<evidence type="ECO:0000313" key="22">
    <source>
        <dbReference type="EMBL" id="MBN0986768.1"/>
    </source>
</evidence>
<dbReference type="Pfam" id="PF01627">
    <property type="entry name" value="Hpt"/>
    <property type="match status" value="1"/>
</dbReference>